<evidence type="ECO:0008006" key="3">
    <source>
        <dbReference type="Google" id="ProtNLM"/>
    </source>
</evidence>
<dbReference type="PANTHER" id="PTHR10562">
    <property type="entry name" value="SMALL UBIQUITIN-RELATED MODIFIER"/>
    <property type="match status" value="1"/>
</dbReference>
<dbReference type="Proteomes" id="UP000266841">
    <property type="component" value="Unassembled WGS sequence"/>
</dbReference>
<comment type="caution">
    <text evidence="1">The sequence shown here is derived from an EMBL/GenBank/DDBJ whole genome shotgun (WGS) entry which is preliminary data.</text>
</comment>
<gene>
    <name evidence="1" type="ORF">THAOC_06694</name>
</gene>
<dbReference type="OrthoDB" id="442921at2759"/>
<dbReference type="InterPro" id="IPR029071">
    <property type="entry name" value="Ubiquitin-like_domsf"/>
</dbReference>
<dbReference type="Gene3D" id="3.10.20.90">
    <property type="entry name" value="Phosphatidylinositol 3-kinase Catalytic Subunit, Chain A, domain 1"/>
    <property type="match status" value="2"/>
</dbReference>
<organism evidence="1 2">
    <name type="scientific">Thalassiosira oceanica</name>
    <name type="common">Marine diatom</name>
    <dbReference type="NCBI Taxonomy" id="159749"/>
    <lineage>
        <taxon>Eukaryota</taxon>
        <taxon>Sar</taxon>
        <taxon>Stramenopiles</taxon>
        <taxon>Ochrophyta</taxon>
        <taxon>Bacillariophyta</taxon>
        <taxon>Coscinodiscophyceae</taxon>
        <taxon>Thalassiosirophycidae</taxon>
        <taxon>Thalassiosirales</taxon>
        <taxon>Thalassiosiraceae</taxon>
        <taxon>Thalassiosira</taxon>
    </lineage>
</organism>
<feature type="non-terminal residue" evidence="1">
    <location>
        <position position="141"/>
    </location>
</feature>
<evidence type="ECO:0000313" key="1">
    <source>
        <dbReference type="EMBL" id="EJK71826.1"/>
    </source>
</evidence>
<evidence type="ECO:0000313" key="2">
    <source>
        <dbReference type="Proteomes" id="UP000266841"/>
    </source>
</evidence>
<dbReference type="AlphaFoldDB" id="K0TEC6"/>
<proteinExistence type="predicted"/>
<reference evidence="1 2" key="1">
    <citation type="journal article" date="2012" name="Genome Biol.">
        <title>Genome and low-iron response of an oceanic diatom adapted to chronic iron limitation.</title>
        <authorList>
            <person name="Lommer M."/>
            <person name="Specht M."/>
            <person name="Roy A.S."/>
            <person name="Kraemer L."/>
            <person name="Andreson R."/>
            <person name="Gutowska M.A."/>
            <person name="Wolf J."/>
            <person name="Bergner S.V."/>
            <person name="Schilhabel M.B."/>
            <person name="Klostermeier U.C."/>
            <person name="Beiko R.G."/>
            <person name="Rosenstiel P."/>
            <person name="Hippler M."/>
            <person name="Laroche J."/>
        </authorList>
    </citation>
    <scope>NUCLEOTIDE SEQUENCE [LARGE SCALE GENOMIC DNA]</scope>
    <source>
        <strain evidence="1 2">CCMP1005</strain>
    </source>
</reference>
<dbReference type="EMBL" id="AGNL01006731">
    <property type="protein sequence ID" value="EJK71826.1"/>
    <property type="molecule type" value="Genomic_DNA"/>
</dbReference>
<accession>K0TEC6</accession>
<name>K0TEC6_THAOC</name>
<protein>
    <recommendedName>
        <fullName evidence="3">Rad60/SUMO-like domain-containing protein</fullName>
    </recommendedName>
</protein>
<dbReference type="CDD" id="cd01763">
    <property type="entry name" value="Ubl_SUMO_like"/>
    <property type="match status" value="1"/>
</dbReference>
<sequence>MIIHVSGAEIVSFRIKNTTRMSRLFKAYASRQHLDETRLCFKTAAGLVVSSDDTAHSLNLQDGDTLKCSETVMTIHISGVGGDLHKYKIRGSKTRMSRMFQDYANRLDLNPARLCFETVAGVAATGDDTAHSLNLRDGDTL</sequence>
<keyword evidence="2" id="KW-1185">Reference proteome</keyword>
<dbReference type="SUPFAM" id="SSF54236">
    <property type="entry name" value="Ubiquitin-like"/>
    <property type="match status" value="1"/>
</dbReference>